<evidence type="ECO:0000256" key="1">
    <source>
        <dbReference type="ARBA" id="ARBA00006484"/>
    </source>
</evidence>
<accession>A0A8J3KMM6</accession>
<evidence type="ECO:0000256" key="2">
    <source>
        <dbReference type="ARBA" id="ARBA00023002"/>
    </source>
</evidence>
<dbReference type="Pfam" id="PF00106">
    <property type="entry name" value="adh_short"/>
    <property type="match status" value="1"/>
</dbReference>
<dbReference type="EMBL" id="BONI01000014">
    <property type="protein sequence ID" value="GIG05348.1"/>
    <property type="molecule type" value="Genomic_DNA"/>
</dbReference>
<comment type="caution">
    <text evidence="3">The sequence shown here is derived from an EMBL/GenBank/DDBJ whole genome shotgun (WGS) entry which is preliminary data.</text>
</comment>
<organism evidence="3 4">
    <name type="scientific">Catellatospora coxensis</name>
    <dbReference type="NCBI Taxonomy" id="310354"/>
    <lineage>
        <taxon>Bacteria</taxon>
        <taxon>Bacillati</taxon>
        <taxon>Actinomycetota</taxon>
        <taxon>Actinomycetes</taxon>
        <taxon>Micromonosporales</taxon>
        <taxon>Micromonosporaceae</taxon>
        <taxon>Catellatospora</taxon>
    </lineage>
</organism>
<dbReference type="PANTHER" id="PTHR44196">
    <property type="entry name" value="DEHYDROGENASE/REDUCTASE SDR FAMILY MEMBER 7B"/>
    <property type="match status" value="1"/>
</dbReference>
<dbReference type="Gene3D" id="3.40.50.720">
    <property type="entry name" value="NAD(P)-binding Rossmann-like Domain"/>
    <property type="match status" value="1"/>
</dbReference>
<gene>
    <name evidence="3" type="ORF">Cco03nite_20480</name>
</gene>
<sequence>MVVGSPTWQDPAVTRTVLVTGATGGIGSATVRALGAHGHHVMAAGRNAAQLDRLCNEVPHATPVILDLMKPADLPGQLAELDRLDALVHCAGIAEVAAVDETPYGLWQETLTVNVAAAAELTRLLLPALRSAAGRVVFVNGAPGLHAVPRWSAYTASKAALRELADSLRQEEARYGIRVTTVYPGGTATELLRKVRGQFGRPFEPADCIRPETLASLIVTALHMPDDAYVSELSVLPAPRA</sequence>
<dbReference type="Proteomes" id="UP000630887">
    <property type="component" value="Unassembled WGS sequence"/>
</dbReference>
<evidence type="ECO:0000313" key="4">
    <source>
        <dbReference type="Proteomes" id="UP000630887"/>
    </source>
</evidence>
<dbReference type="SUPFAM" id="SSF51735">
    <property type="entry name" value="NAD(P)-binding Rossmann-fold domains"/>
    <property type="match status" value="1"/>
</dbReference>
<proteinExistence type="inferred from homology"/>
<keyword evidence="2" id="KW-0560">Oxidoreductase</keyword>
<evidence type="ECO:0000313" key="3">
    <source>
        <dbReference type="EMBL" id="GIG05348.1"/>
    </source>
</evidence>
<dbReference type="AlphaFoldDB" id="A0A8J3KMM6"/>
<protein>
    <submittedName>
        <fullName evidence="3">Short chain dehydrogenase</fullName>
    </submittedName>
</protein>
<dbReference type="NCBIfam" id="NF006073">
    <property type="entry name" value="PRK08219.1"/>
    <property type="match status" value="1"/>
</dbReference>
<reference evidence="3 4" key="1">
    <citation type="submission" date="2021-01" db="EMBL/GenBank/DDBJ databases">
        <title>Whole genome shotgun sequence of Catellatospora coxensis NBRC 107359.</title>
        <authorList>
            <person name="Komaki H."/>
            <person name="Tamura T."/>
        </authorList>
    </citation>
    <scope>NUCLEOTIDE SEQUENCE [LARGE SCALE GENOMIC DNA]</scope>
    <source>
        <strain evidence="3 4">NBRC 107359</strain>
    </source>
</reference>
<dbReference type="PRINTS" id="PR00081">
    <property type="entry name" value="GDHRDH"/>
</dbReference>
<dbReference type="GO" id="GO:0016491">
    <property type="term" value="F:oxidoreductase activity"/>
    <property type="evidence" value="ECO:0007669"/>
    <property type="project" value="UniProtKB-KW"/>
</dbReference>
<dbReference type="InterPro" id="IPR002347">
    <property type="entry name" value="SDR_fam"/>
</dbReference>
<dbReference type="InterPro" id="IPR036291">
    <property type="entry name" value="NAD(P)-bd_dom_sf"/>
</dbReference>
<name>A0A8J3KMM6_9ACTN</name>
<comment type="similarity">
    <text evidence="1">Belongs to the short-chain dehydrogenases/reductases (SDR) family.</text>
</comment>
<dbReference type="PANTHER" id="PTHR44196:SF1">
    <property type="entry name" value="DEHYDROGENASE_REDUCTASE SDR FAMILY MEMBER 7B"/>
    <property type="match status" value="1"/>
</dbReference>
<dbReference type="GO" id="GO:0016020">
    <property type="term" value="C:membrane"/>
    <property type="evidence" value="ECO:0007669"/>
    <property type="project" value="TreeGrafter"/>
</dbReference>
<keyword evidence="4" id="KW-1185">Reference proteome</keyword>